<proteinExistence type="predicted"/>
<dbReference type="SUPFAM" id="SSF82866">
    <property type="entry name" value="Multidrug efflux transporter AcrB transmembrane domain"/>
    <property type="match status" value="2"/>
</dbReference>
<dbReference type="OrthoDB" id="9757876at2"/>
<dbReference type="EMBL" id="FQUY01000031">
    <property type="protein sequence ID" value="SHF53146.1"/>
    <property type="molecule type" value="Genomic_DNA"/>
</dbReference>
<feature type="transmembrane region" description="Helical" evidence="1">
    <location>
        <begin position="995"/>
        <end position="1021"/>
    </location>
</feature>
<dbReference type="AlphaFoldDB" id="A0A1M5CEP5"/>
<feature type="transmembrane region" description="Helical" evidence="1">
    <location>
        <begin position="962"/>
        <end position="983"/>
    </location>
</feature>
<keyword evidence="1" id="KW-0472">Membrane</keyword>
<dbReference type="Gene3D" id="3.30.70.1430">
    <property type="entry name" value="Multidrug efflux transporter AcrB pore domain"/>
    <property type="match status" value="2"/>
</dbReference>
<dbReference type="Gene3D" id="3.30.70.1320">
    <property type="entry name" value="Multidrug efflux transporter AcrB pore domain like"/>
    <property type="match status" value="1"/>
</dbReference>
<dbReference type="RefSeq" id="WP_073240075.1">
    <property type="nucleotide sequence ID" value="NZ_FQUY01000031.1"/>
</dbReference>
<keyword evidence="1" id="KW-0812">Transmembrane</keyword>
<dbReference type="Proteomes" id="UP000184148">
    <property type="component" value="Unassembled WGS sequence"/>
</dbReference>
<evidence type="ECO:0000313" key="2">
    <source>
        <dbReference type="EMBL" id="SHF53146.1"/>
    </source>
</evidence>
<dbReference type="GO" id="GO:0042910">
    <property type="term" value="F:xenobiotic transmembrane transporter activity"/>
    <property type="evidence" value="ECO:0007669"/>
    <property type="project" value="TreeGrafter"/>
</dbReference>
<sequence length="1031" mass="112547">MNWPAFSIKHKYTIFALVLAVIIFGLYAKENMKEELFPETAPPLVNVITAYPGASPADVAKNLSQPLEEEFTTIDGAKTIKSSSQNGLSIVKIEFHYGKDVDEAAVDVQNAIARIRKDLPTGIAEPQVMKFSSSNRPVLTLGLSGKGKELTEIRRLADNEIKDRLQLTQGVAAVDVIGGHKRQVNVLLDRSRLASFNIPLEKVVGAIKNTNITDPGGNLIQSEKEYTVRFTQETGDPAALGDLIIDNRGGKPVYLRDVATIQDGTVENRSAYRLKGEHSIAIQILKKDDANTVEVIDRVKDKLEEMKKDYPDVTFAVAEDDSIFTKQVVDNMSETTRDALILTALIVLLFLVTINESIVVALSMPLSLLCTLGMMLAAGMSLNLITLSALILSVGIVVDDAIVVVENIMRHCHDLGKDIKSAAIDGTNEIMLANVAGTSTIIIVLIPLLFVTGFVGRVFGPMAMTLIFAMISSLLVSLTIIPLLTFLLGGKRWERGERVVAMVISPFTRVVDKLRDFYVRILGIAMKARFITVLVAAGIFILSLRLLGIVGMEVLPKMDAGTFFISIQTFPGTSLEKTSEVVGHVEELLNKEKNVTSYSTQIGYEPGGHYLGDNGAMGVSQAFVSVTLNSRKERQETIWQIEDRLRAEIEKIPDIETFVIKETGGTAKSTTVAPIDIKISGEDSEILNHLAEQVMEKVKGIPGAVNLYKSWSLNTPEINVVVHEERATRLGLYPANVAQEVFAGLEGMKASELQVVYAKNSDIKVRYREQDRQSLGDLLSVNITSPMGISIPLRAVATVETSKGPNVVTGENLQRTINIYGYTLDRPFSHVIKDIQKELDGMEIPEGYSVQIVGENADLKESAGDLGKSLVMAVIGVYLLLVAQFRSFLHPVTIMFTIPMVFIGVALALMLTGKSVSMSAFLGVILLVGTVVRNGIVLIDYIRKARETGMDRGTAITESVKIRFRPIMMTAMSNVAGMFPLAAEWALGSERFSPLATTVIGGILTGTLLTLVLIPVIYSLFDDAFNLFLNP</sequence>
<dbReference type="Pfam" id="PF00873">
    <property type="entry name" value="ACR_tran"/>
    <property type="match status" value="1"/>
</dbReference>
<evidence type="ECO:0000256" key="1">
    <source>
        <dbReference type="SAM" id="Phobius"/>
    </source>
</evidence>
<reference evidence="3" key="1">
    <citation type="submission" date="2016-11" db="EMBL/GenBank/DDBJ databases">
        <authorList>
            <person name="Varghese N."/>
            <person name="Submissions S."/>
        </authorList>
    </citation>
    <scope>NUCLEOTIDE SEQUENCE [LARGE SCALE GENOMIC DNA]</scope>
    <source>
        <strain evidence="3">DSM 12395</strain>
    </source>
</reference>
<feature type="transmembrane region" description="Helical" evidence="1">
    <location>
        <begin position="866"/>
        <end position="885"/>
    </location>
</feature>
<dbReference type="GO" id="GO:0005886">
    <property type="term" value="C:plasma membrane"/>
    <property type="evidence" value="ECO:0007669"/>
    <property type="project" value="TreeGrafter"/>
</dbReference>
<evidence type="ECO:0000313" key="3">
    <source>
        <dbReference type="Proteomes" id="UP000184148"/>
    </source>
</evidence>
<dbReference type="PANTHER" id="PTHR32063:SF0">
    <property type="entry name" value="SWARMING MOTILITY PROTEIN SWRC"/>
    <property type="match status" value="1"/>
</dbReference>
<keyword evidence="1" id="KW-1133">Transmembrane helix</keyword>
<dbReference type="PANTHER" id="PTHR32063">
    <property type="match status" value="1"/>
</dbReference>
<feature type="transmembrane region" description="Helical" evidence="1">
    <location>
        <begin position="384"/>
        <end position="409"/>
    </location>
</feature>
<dbReference type="PRINTS" id="PR00702">
    <property type="entry name" value="ACRIFLAVINRP"/>
</dbReference>
<feature type="transmembrane region" description="Helical" evidence="1">
    <location>
        <begin position="892"/>
        <end position="912"/>
    </location>
</feature>
<keyword evidence="3" id="KW-1185">Reference proteome</keyword>
<dbReference type="SUPFAM" id="SSF82693">
    <property type="entry name" value="Multidrug efflux transporter AcrB pore domain, PN1, PN2, PC1 and PC2 subdomains"/>
    <property type="match status" value="3"/>
</dbReference>
<dbReference type="InterPro" id="IPR001036">
    <property type="entry name" value="Acrflvin-R"/>
</dbReference>
<protein>
    <submittedName>
        <fullName evidence="2">Heavy metal efflux pump, CzcA family</fullName>
    </submittedName>
</protein>
<dbReference type="SUPFAM" id="SSF82714">
    <property type="entry name" value="Multidrug efflux transporter AcrB TolC docking domain, DN and DC subdomains"/>
    <property type="match status" value="2"/>
</dbReference>
<feature type="transmembrane region" description="Helical" evidence="1">
    <location>
        <begin position="462"/>
        <end position="488"/>
    </location>
</feature>
<feature type="transmembrane region" description="Helical" evidence="1">
    <location>
        <begin position="530"/>
        <end position="552"/>
    </location>
</feature>
<feature type="transmembrane region" description="Helical" evidence="1">
    <location>
        <begin position="430"/>
        <end position="450"/>
    </location>
</feature>
<feature type="transmembrane region" description="Helical" evidence="1">
    <location>
        <begin position="918"/>
        <end position="942"/>
    </location>
</feature>
<dbReference type="Gene3D" id="1.20.1640.10">
    <property type="entry name" value="Multidrug efflux transporter AcrB transmembrane domain"/>
    <property type="match status" value="2"/>
</dbReference>
<organism evidence="2 3">
    <name type="scientific">Desulforamulus putei DSM 12395</name>
    <dbReference type="NCBI Taxonomy" id="1121429"/>
    <lineage>
        <taxon>Bacteria</taxon>
        <taxon>Bacillati</taxon>
        <taxon>Bacillota</taxon>
        <taxon>Clostridia</taxon>
        <taxon>Eubacteriales</taxon>
        <taxon>Peptococcaceae</taxon>
        <taxon>Desulforamulus</taxon>
    </lineage>
</organism>
<dbReference type="InterPro" id="IPR027463">
    <property type="entry name" value="AcrB_DN_DC_subdom"/>
</dbReference>
<accession>A0A1M5CEP5</accession>
<feature type="transmembrane region" description="Helical" evidence="1">
    <location>
        <begin position="12"/>
        <end position="28"/>
    </location>
</feature>
<name>A0A1M5CEP5_9FIRM</name>
<dbReference type="STRING" id="1121429.SAMN02745133_02904"/>
<dbReference type="Gene3D" id="3.30.70.1440">
    <property type="entry name" value="Multidrug efflux transporter AcrB pore domain"/>
    <property type="match status" value="1"/>
</dbReference>
<feature type="transmembrane region" description="Helical" evidence="1">
    <location>
        <begin position="339"/>
        <end position="364"/>
    </location>
</feature>
<dbReference type="Gene3D" id="3.30.2090.10">
    <property type="entry name" value="Multidrug efflux transporter AcrB TolC docking domain, DN and DC subdomains"/>
    <property type="match status" value="2"/>
</dbReference>
<gene>
    <name evidence="2" type="ORF">SAMN02745133_02904</name>
</gene>